<keyword evidence="2" id="KW-0472">Membrane</keyword>
<comment type="caution">
    <text evidence="3">The sequence shown here is derived from an EMBL/GenBank/DDBJ whole genome shotgun (WGS) entry which is preliminary data.</text>
</comment>
<sequence>MTNRVWGVSRHDLVEPGGDVSRARRLQSRKHHAVGWPIAGLIVLAMVGLVMFGVATSRVGTEAGAFGAIIALLPVGVVVAAIVWMDRWEPEPPMLMLGAFLWGAGGATACSLLLNNTSISVSNALFGADSRFFLAAIMAPLVEEAAKALFVFALWWRRRSEFNGLVDGVVYAALTAAGFAFTENILYFGKAFADGGLGGPWLMVFVLRGVLAPFSHPLFTAMFGIAVGLAASRARTRAAQVGYLVAGYLAAVLLHAVWNSATFLGGTEFINVYFLIMVPIFLGTFALVVWQRKREQRIVIEQLPKLERAGLIARSEMEMLASLTGRQGWRRKVRSRSGSQAAKSVRDYQIAVTELAFLQHRAEAGRTTSAARRARREKLIEDLKQARRSAAGRQEAIQTARIKINELTRGVPKPGSPQPPQRPRRPQAPPPRSRD</sequence>
<dbReference type="GO" id="GO:0008237">
    <property type="term" value="F:metallopeptidase activity"/>
    <property type="evidence" value="ECO:0007669"/>
    <property type="project" value="UniProtKB-KW"/>
</dbReference>
<dbReference type="EMBL" id="JBHTCJ010000003">
    <property type="protein sequence ID" value="MFC7341125.1"/>
    <property type="molecule type" value="Genomic_DNA"/>
</dbReference>
<evidence type="ECO:0000256" key="1">
    <source>
        <dbReference type="SAM" id="MobiDB-lite"/>
    </source>
</evidence>
<accession>A0ABW2LHI5</accession>
<feature type="compositionally biased region" description="Pro residues" evidence="1">
    <location>
        <begin position="414"/>
        <end position="435"/>
    </location>
</feature>
<keyword evidence="3" id="KW-0645">Protease</keyword>
<dbReference type="Proteomes" id="UP001596504">
    <property type="component" value="Unassembled WGS sequence"/>
</dbReference>
<keyword evidence="2" id="KW-1133">Transmembrane helix</keyword>
<evidence type="ECO:0000313" key="3">
    <source>
        <dbReference type="EMBL" id="MFC7341125.1"/>
    </source>
</evidence>
<dbReference type="Pfam" id="PF13367">
    <property type="entry name" value="PrsW-protease"/>
    <property type="match status" value="1"/>
</dbReference>
<feature type="region of interest" description="Disordered" evidence="1">
    <location>
        <begin position="401"/>
        <end position="435"/>
    </location>
</feature>
<feature type="transmembrane region" description="Helical" evidence="2">
    <location>
        <begin position="134"/>
        <end position="156"/>
    </location>
</feature>
<keyword evidence="3" id="KW-0482">Metalloprotease</keyword>
<feature type="transmembrane region" description="Helical" evidence="2">
    <location>
        <begin position="201"/>
        <end position="229"/>
    </location>
</feature>
<feature type="transmembrane region" description="Helical" evidence="2">
    <location>
        <begin position="168"/>
        <end position="189"/>
    </location>
</feature>
<gene>
    <name evidence="3" type="ORF">ACFQRI_06845</name>
</gene>
<evidence type="ECO:0000256" key="2">
    <source>
        <dbReference type="SAM" id="Phobius"/>
    </source>
</evidence>
<evidence type="ECO:0000313" key="4">
    <source>
        <dbReference type="Proteomes" id="UP001596504"/>
    </source>
</evidence>
<reference evidence="4" key="1">
    <citation type="journal article" date="2019" name="Int. J. Syst. Evol. Microbiol.">
        <title>The Global Catalogue of Microorganisms (GCM) 10K type strain sequencing project: providing services to taxonomists for standard genome sequencing and annotation.</title>
        <authorList>
            <consortium name="The Broad Institute Genomics Platform"/>
            <consortium name="The Broad Institute Genome Sequencing Center for Infectious Disease"/>
            <person name="Wu L."/>
            <person name="Ma J."/>
        </authorList>
    </citation>
    <scope>NUCLEOTIDE SEQUENCE [LARGE SCALE GENOMIC DNA]</scope>
    <source>
        <strain evidence="4">WLHS5</strain>
    </source>
</reference>
<dbReference type="PANTHER" id="PTHR36844">
    <property type="entry name" value="PROTEASE PRSW"/>
    <property type="match status" value="1"/>
</dbReference>
<feature type="transmembrane region" description="Helical" evidence="2">
    <location>
        <begin position="95"/>
        <end position="114"/>
    </location>
</feature>
<proteinExistence type="predicted"/>
<feature type="transmembrane region" description="Helical" evidence="2">
    <location>
        <begin position="34"/>
        <end position="57"/>
    </location>
</feature>
<protein>
    <submittedName>
        <fullName evidence="3">PrsW family intramembrane metalloprotease</fullName>
    </submittedName>
</protein>
<dbReference type="RefSeq" id="WP_380665680.1">
    <property type="nucleotide sequence ID" value="NZ_JBHTCJ010000003.1"/>
</dbReference>
<dbReference type="InterPro" id="IPR026898">
    <property type="entry name" value="PrsW"/>
</dbReference>
<feature type="transmembrane region" description="Helical" evidence="2">
    <location>
        <begin position="241"/>
        <end position="258"/>
    </location>
</feature>
<keyword evidence="4" id="KW-1185">Reference proteome</keyword>
<keyword evidence="3" id="KW-0378">Hydrolase</keyword>
<feature type="transmembrane region" description="Helical" evidence="2">
    <location>
        <begin position="63"/>
        <end position="83"/>
    </location>
</feature>
<name>A0ABW2LHI5_9PSEU</name>
<feature type="transmembrane region" description="Helical" evidence="2">
    <location>
        <begin position="270"/>
        <end position="290"/>
    </location>
</feature>
<organism evidence="3 4">
    <name type="scientific">Saccharopolyspora griseoalba</name>
    <dbReference type="NCBI Taxonomy" id="1431848"/>
    <lineage>
        <taxon>Bacteria</taxon>
        <taxon>Bacillati</taxon>
        <taxon>Actinomycetota</taxon>
        <taxon>Actinomycetes</taxon>
        <taxon>Pseudonocardiales</taxon>
        <taxon>Pseudonocardiaceae</taxon>
        <taxon>Saccharopolyspora</taxon>
    </lineage>
</organism>
<keyword evidence="2" id="KW-0812">Transmembrane</keyword>
<dbReference type="PANTHER" id="PTHR36844:SF1">
    <property type="entry name" value="PROTEASE PRSW"/>
    <property type="match status" value="1"/>
</dbReference>